<reference evidence="1" key="1">
    <citation type="journal article" date="2023" name="Front. Mar. Sci.">
        <title>A new Merluccius polli reference genome to investigate the effects of global change in West African waters.</title>
        <authorList>
            <person name="Mateo J.L."/>
            <person name="Blanco-Fernandez C."/>
            <person name="Garcia-Vazquez E."/>
            <person name="Machado-Schiaffino G."/>
        </authorList>
    </citation>
    <scope>NUCLEOTIDE SEQUENCE</scope>
    <source>
        <strain evidence="1">C29</strain>
        <tissue evidence="1">Fin</tissue>
    </source>
</reference>
<sequence>MKRSTIHEFFIILDKQVIPCNSPSTLGAFDELFKAHFVFGTMYNQMLHNMYTFIQTTIYNIDIGQVQESPRVAEVRAMLLH</sequence>
<comment type="caution">
    <text evidence="1">The sequence shown here is derived from an EMBL/GenBank/DDBJ whole genome shotgun (WGS) entry which is preliminary data.</text>
</comment>
<dbReference type="Proteomes" id="UP001174136">
    <property type="component" value="Unassembled WGS sequence"/>
</dbReference>
<dbReference type="EMBL" id="JAOPHQ010000578">
    <property type="protein sequence ID" value="KAK0154182.1"/>
    <property type="molecule type" value="Genomic_DNA"/>
</dbReference>
<name>A0AA47N855_MERPO</name>
<gene>
    <name evidence="1" type="ORF">N1851_003728</name>
</gene>
<organism evidence="1 2">
    <name type="scientific">Merluccius polli</name>
    <name type="common">Benguela hake</name>
    <name type="synonym">Merluccius cadenati</name>
    <dbReference type="NCBI Taxonomy" id="89951"/>
    <lineage>
        <taxon>Eukaryota</taxon>
        <taxon>Metazoa</taxon>
        <taxon>Chordata</taxon>
        <taxon>Craniata</taxon>
        <taxon>Vertebrata</taxon>
        <taxon>Euteleostomi</taxon>
        <taxon>Actinopterygii</taxon>
        <taxon>Neopterygii</taxon>
        <taxon>Teleostei</taxon>
        <taxon>Neoteleostei</taxon>
        <taxon>Acanthomorphata</taxon>
        <taxon>Zeiogadaria</taxon>
        <taxon>Gadariae</taxon>
        <taxon>Gadiformes</taxon>
        <taxon>Gadoidei</taxon>
        <taxon>Merlucciidae</taxon>
        <taxon>Merluccius</taxon>
    </lineage>
</organism>
<keyword evidence="2" id="KW-1185">Reference proteome</keyword>
<evidence type="ECO:0000313" key="2">
    <source>
        <dbReference type="Proteomes" id="UP001174136"/>
    </source>
</evidence>
<evidence type="ECO:0000313" key="1">
    <source>
        <dbReference type="EMBL" id="KAK0154182.1"/>
    </source>
</evidence>
<protein>
    <submittedName>
        <fullName evidence="1">Uncharacterized protein</fullName>
    </submittedName>
</protein>
<dbReference type="AlphaFoldDB" id="A0AA47N855"/>
<proteinExistence type="predicted"/>
<accession>A0AA47N855</accession>